<keyword evidence="3" id="KW-1185">Reference proteome</keyword>
<organism evidence="2 3">
    <name type="scientific">Butyrivibrio fibrisolvens</name>
    <dbReference type="NCBI Taxonomy" id="831"/>
    <lineage>
        <taxon>Bacteria</taxon>
        <taxon>Bacillati</taxon>
        <taxon>Bacillota</taxon>
        <taxon>Clostridia</taxon>
        <taxon>Lachnospirales</taxon>
        <taxon>Lachnospiraceae</taxon>
        <taxon>Butyrivibrio</taxon>
    </lineage>
</organism>
<keyword evidence="1" id="KW-0472">Membrane</keyword>
<feature type="transmembrane region" description="Helical" evidence="1">
    <location>
        <begin position="30"/>
        <end position="51"/>
    </location>
</feature>
<comment type="caution">
    <text evidence="2">The sequence shown here is derived from an EMBL/GenBank/DDBJ whole genome shotgun (WGS) entry which is preliminary data.</text>
</comment>
<keyword evidence="1" id="KW-1133">Transmembrane helix</keyword>
<proteinExistence type="predicted"/>
<dbReference type="Proteomes" id="UP000245488">
    <property type="component" value="Chromosome"/>
</dbReference>
<reference evidence="2 3" key="1">
    <citation type="submission" date="2017-09" db="EMBL/GenBank/DDBJ databases">
        <title>High-quality draft genome sequence of Butyrivibrio fibrisolvens INBov1, isolated from cow rumen.</title>
        <authorList>
            <person name="Rodriguez Hernaez J."/>
            <person name="Rivarola M."/>
            <person name="Paniego N."/>
            <person name="Cravero S."/>
            <person name="Ceron Cucchi M."/>
            <person name="Martinez M.C."/>
        </authorList>
    </citation>
    <scope>NUCLEOTIDE SEQUENCE [LARGE SCALE GENOMIC DNA]</scope>
    <source>
        <strain evidence="2 3">INBov1</strain>
    </source>
</reference>
<sequence>MSYRKSRYPKRKPIKIRRIRKRRNRIVKNVLKIIIPFLLLYCFFVFCFVLINGSDGNDNNTGNNIDSSVTIENSDRPNGDYIFDNEYNIGYRAYDRGSDHIDVSDYKGDHLDEILDYVIEISPDMKDGSLYMTYSIRWLVLDSDDDELTWVKVGIPNKYTEDIKALSDNIDSIYYIENSGDYVRIDFDDSYKEGDVVEFSFSIHAHRLYTDSGAFRHYSYTPGWFDEIDVDRVMVIWDIHDNSKTSNIVCENTNIKEEDGMIFFTRSLEAGRRFEISIDLPEKDFEVSDSYNEELKDYSDDIGFLLIFIMLIAVLSLSLSSFIFEIKAIIWSMDAYIKGRSVKRMPRKTFSDYMKQYRRDHIMEYEKTLSNRRSGHYGSYRGGGGCACACACACAGGGRAGCSTKDFYGTMLDTKQIHRIIARS</sequence>
<evidence type="ECO:0008006" key="4">
    <source>
        <dbReference type="Google" id="ProtNLM"/>
    </source>
</evidence>
<feature type="transmembrane region" description="Helical" evidence="1">
    <location>
        <begin position="302"/>
        <end position="324"/>
    </location>
</feature>
<name>A0A317G587_BUTFI</name>
<evidence type="ECO:0000313" key="3">
    <source>
        <dbReference type="Proteomes" id="UP000245488"/>
    </source>
</evidence>
<protein>
    <recommendedName>
        <fullName evidence="4">DUF2207 domain-containing protein</fullName>
    </recommendedName>
</protein>
<evidence type="ECO:0000256" key="1">
    <source>
        <dbReference type="SAM" id="Phobius"/>
    </source>
</evidence>
<evidence type="ECO:0000313" key="2">
    <source>
        <dbReference type="EMBL" id="PWT28579.1"/>
    </source>
</evidence>
<dbReference type="AlphaFoldDB" id="A0A317G587"/>
<dbReference type="RefSeq" id="WP_110073710.1">
    <property type="nucleotide sequence ID" value="NZ_CM009896.1"/>
</dbReference>
<gene>
    <name evidence="2" type="ORF">CPT75_16395</name>
</gene>
<dbReference type="EMBL" id="NXNG01000001">
    <property type="protein sequence ID" value="PWT28579.1"/>
    <property type="molecule type" value="Genomic_DNA"/>
</dbReference>
<keyword evidence="1" id="KW-0812">Transmembrane</keyword>
<accession>A0A317G587</accession>